<dbReference type="Gene3D" id="1.20.5.1300">
    <property type="match status" value="1"/>
</dbReference>
<feature type="binding site" evidence="8 13">
    <location>
        <position position="375"/>
    </location>
    <ligand>
        <name>Zn(2+)</name>
        <dbReference type="ChEBI" id="CHEBI:29105"/>
    </ligand>
</feature>
<accession>A0A0P6XX24</accession>
<dbReference type="EC" id="1.1.1.23" evidence="3 8"/>
<evidence type="ECO:0000256" key="5">
    <source>
        <dbReference type="ARBA" id="ARBA00022833"/>
    </source>
</evidence>
<evidence type="ECO:0000313" key="15">
    <source>
        <dbReference type="EMBL" id="KPL77944.1"/>
    </source>
</evidence>
<feature type="binding site" evidence="8 11">
    <location>
        <position position="205"/>
    </location>
    <ligand>
        <name>NAD(+)</name>
        <dbReference type="ChEBI" id="CHEBI:57540"/>
    </ligand>
</feature>
<comment type="caution">
    <text evidence="15">The sequence shown here is derived from an EMBL/GenBank/DDBJ whole genome shotgun (WGS) entry which is preliminary data.</text>
</comment>
<dbReference type="GO" id="GO:0008270">
    <property type="term" value="F:zinc ion binding"/>
    <property type="evidence" value="ECO:0007669"/>
    <property type="project" value="UniProtKB-UniRule"/>
</dbReference>
<feature type="binding site" evidence="8 12">
    <location>
        <position position="273"/>
    </location>
    <ligand>
        <name>substrate</name>
    </ligand>
</feature>
<feature type="binding site" evidence="8 11">
    <location>
        <position position="228"/>
    </location>
    <ligand>
        <name>NAD(+)</name>
        <dbReference type="ChEBI" id="CHEBI:57540"/>
    </ligand>
</feature>
<dbReference type="InterPro" id="IPR001692">
    <property type="entry name" value="Histidinol_DH_CS"/>
</dbReference>
<dbReference type="RefSeq" id="WP_062416795.1">
    <property type="nucleotide sequence ID" value="NZ_DF967974.1"/>
</dbReference>
<dbReference type="CDD" id="cd06572">
    <property type="entry name" value="Histidinol_dh"/>
    <property type="match status" value="1"/>
</dbReference>
<dbReference type="Gene3D" id="3.40.50.1980">
    <property type="entry name" value="Nitrogenase molybdenum iron protein domain"/>
    <property type="match status" value="2"/>
</dbReference>
<feature type="binding site" evidence="8 12">
    <location>
        <position position="375"/>
    </location>
    <ligand>
        <name>substrate</name>
    </ligand>
</feature>
<dbReference type="PANTHER" id="PTHR21256:SF2">
    <property type="entry name" value="HISTIDINE BIOSYNTHESIS TRIFUNCTIONAL PROTEIN"/>
    <property type="match status" value="1"/>
</dbReference>
<feature type="binding site" evidence="8 12">
    <location>
        <position position="429"/>
    </location>
    <ligand>
        <name>substrate</name>
    </ligand>
</feature>
<gene>
    <name evidence="8" type="primary">hisD</name>
    <name evidence="15" type="ORF">ADN01_15315</name>
</gene>
<keyword evidence="6 8" id="KW-0560">Oxidoreductase</keyword>
<comment type="pathway">
    <text evidence="8">Amino-acid biosynthesis; L-histidine biosynthesis; L-histidine from 5-phospho-alpha-D-ribose 1-diphosphate: step 9/9.</text>
</comment>
<comment type="catalytic activity">
    <reaction evidence="7 8">
        <text>L-histidinol + 2 NAD(+) + H2O = L-histidine + 2 NADH + 3 H(+)</text>
        <dbReference type="Rhea" id="RHEA:20641"/>
        <dbReference type="ChEBI" id="CHEBI:15377"/>
        <dbReference type="ChEBI" id="CHEBI:15378"/>
        <dbReference type="ChEBI" id="CHEBI:57540"/>
        <dbReference type="ChEBI" id="CHEBI:57595"/>
        <dbReference type="ChEBI" id="CHEBI:57699"/>
        <dbReference type="ChEBI" id="CHEBI:57945"/>
        <dbReference type="EC" id="1.1.1.23"/>
    </reaction>
</comment>
<keyword evidence="4 8" id="KW-0479">Metal-binding</keyword>
<dbReference type="UniPathway" id="UPA00031">
    <property type="reaction ID" value="UER00014"/>
</dbReference>
<feature type="active site" description="Proton acceptor" evidence="8 10">
    <location>
        <position position="341"/>
    </location>
</feature>
<sequence length="442" mass="46475">MTLFPILDVPTAQTSLLLRRPPDEIPVPPAVSQRLAELFGEALTPAQAVQRILRDVRTRGDQAVRDWGQRLDGAAPDSLRVPPEELRQALAELPADLRAALQESADRVRTFYQRQPLTSWITNASGGTLGQWVRPIRRVGLYVPAGTAPLPSSVIMSAVPAQVAGVPEIVLAAPPARGTGRIAPVILAAAALLGIDEVYVMGGAQAVAALAYGTPSVPPVDKIFGPGNLFVTLAKREVYGLVGIDSLAGPTETLIIADDSARPDWVAADLLAQAEHDVLASAVLLTPSPRLAEAVRSQVLSQMQTLSRISILQTSLSQSSGAVLTRDLDEAAALANAFGAEHLCLSVADPWRLAEKITCAGGVFLGEHSCEVLGDYAAGPSHVMPTGGSARFSSPVNVWDFVKLISLVALDPQTAAQISRSAARLADAEGLDGHAAAARMRQ</sequence>
<feature type="binding site" evidence="8 13">
    <location>
        <position position="434"/>
    </location>
    <ligand>
        <name>Zn(2+)</name>
        <dbReference type="ChEBI" id="CHEBI:29105"/>
    </ligand>
</feature>
<dbReference type="InterPro" id="IPR016161">
    <property type="entry name" value="Ald_DH/histidinol_DH"/>
</dbReference>
<feature type="binding site" evidence="8 13">
    <location>
        <position position="273"/>
    </location>
    <ligand>
        <name>Zn(2+)</name>
        <dbReference type="ChEBI" id="CHEBI:29105"/>
    </ligand>
</feature>
<evidence type="ECO:0000256" key="14">
    <source>
        <dbReference type="RuleBase" id="RU004175"/>
    </source>
</evidence>
<feature type="active site" description="Proton acceptor" evidence="8 10">
    <location>
        <position position="342"/>
    </location>
</feature>
<feature type="binding site" evidence="8 13">
    <location>
        <position position="276"/>
    </location>
    <ligand>
        <name>Zn(2+)</name>
        <dbReference type="ChEBI" id="CHEBI:29105"/>
    </ligand>
</feature>
<dbReference type="Proteomes" id="UP000050501">
    <property type="component" value="Unassembled WGS sequence"/>
</dbReference>
<dbReference type="GO" id="GO:0051287">
    <property type="term" value="F:NAD binding"/>
    <property type="evidence" value="ECO:0007669"/>
    <property type="project" value="InterPro"/>
</dbReference>
<feature type="binding site" evidence="8 11">
    <location>
        <position position="142"/>
    </location>
    <ligand>
        <name>NAD(+)</name>
        <dbReference type="ChEBI" id="CHEBI:57540"/>
    </ligand>
</feature>
<dbReference type="AlphaFoldDB" id="A0A0P6XX24"/>
<evidence type="ECO:0000256" key="12">
    <source>
        <dbReference type="PIRSR" id="PIRSR000099-3"/>
    </source>
</evidence>
<dbReference type="FunFam" id="3.40.50.1980:FF:000026">
    <property type="entry name" value="Histidinol dehydrogenase"/>
    <property type="match status" value="1"/>
</dbReference>
<dbReference type="OrthoDB" id="9805269at2"/>
<dbReference type="PATRIC" id="fig|229921.5.peg.1240"/>
<evidence type="ECO:0000256" key="8">
    <source>
        <dbReference type="HAMAP-Rule" id="MF_01024"/>
    </source>
</evidence>
<protein>
    <recommendedName>
        <fullName evidence="3 8">Histidinol dehydrogenase</fullName>
        <shortName evidence="8">HDH</shortName>
        <ecNumber evidence="3 8">1.1.1.23</ecNumber>
    </recommendedName>
</protein>
<dbReference type="PRINTS" id="PR00083">
    <property type="entry name" value="HOLDHDRGNASE"/>
</dbReference>
<evidence type="ECO:0000256" key="10">
    <source>
        <dbReference type="PIRSR" id="PIRSR000099-1"/>
    </source>
</evidence>
<dbReference type="FunFam" id="3.40.50.1980:FF:000001">
    <property type="entry name" value="Histidinol dehydrogenase"/>
    <property type="match status" value="1"/>
</dbReference>
<keyword evidence="16" id="KW-1185">Reference proteome</keyword>
<dbReference type="EMBL" id="LGCM01000058">
    <property type="protein sequence ID" value="KPL77944.1"/>
    <property type="molecule type" value="Genomic_DNA"/>
</dbReference>
<evidence type="ECO:0000256" key="11">
    <source>
        <dbReference type="PIRSR" id="PIRSR000099-2"/>
    </source>
</evidence>
<evidence type="ECO:0000256" key="1">
    <source>
        <dbReference type="ARBA" id="ARBA00003850"/>
    </source>
</evidence>
<evidence type="ECO:0000256" key="2">
    <source>
        <dbReference type="ARBA" id="ARBA00010178"/>
    </source>
</evidence>
<dbReference type="PIRSF" id="PIRSF000099">
    <property type="entry name" value="Histidinol_dh"/>
    <property type="match status" value="1"/>
</dbReference>
<dbReference type="GO" id="GO:0005829">
    <property type="term" value="C:cytosol"/>
    <property type="evidence" value="ECO:0007669"/>
    <property type="project" value="TreeGrafter"/>
</dbReference>
<keyword evidence="8" id="KW-0028">Amino-acid biosynthesis</keyword>
<feature type="binding site" evidence="8 12">
    <location>
        <position position="276"/>
    </location>
    <ligand>
        <name>substrate</name>
    </ligand>
</feature>
<keyword evidence="8 11" id="KW-0520">NAD</keyword>
<comment type="similarity">
    <text evidence="2 8 9 14">Belongs to the histidinol dehydrogenase family.</text>
</comment>
<proteinExistence type="inferred from homology"/>
<dbReference type="NCBIfam" id="TIGR00069">
    <property type="entry name" value="hisD"/>
    <property type="match status" value="1"/>
</dbReference>
<dbReference type="Pfam" id="PF00815">
    <property type="entry name" value="Histidinol_dh"/>
    <property type="match status" value="1"/>
</dbReference>
<dbReference type="InterPro" id="IPR022695">
    <property type="entry name" value="Histidinol_DH_monofunct"/>
</dbReference>
<dbReference type="PANTHER" id="PTHR21256">
    <property type="entry name" value="HISTIDINOL DEHYDROGENASE HDH"/>
    <property type="match status" value="1"/>
</dbReference>
<feature type="binding site" evidence="8 12">
    <location>
        <position position="342"/>
    </location>
    <ligand>
        <name>substrate</name>
    </ligand>
</feature>
<evidence type="ECO:0000256" key="7">
    <source>
        <dbReference type="ARBA" id="ARBA00049489"/>
    </source>
</evidence>
<evidence type="ECO:0000313" key="16">
    <source>
        <dbReference type="Proteomes" id="UP000050501"/>
    </source>
</evidence>
<evidence type="ECO:0000256" key="6">
    <source>
        <dbReference type="ARBA" id="ARBA00023002"/>
    </source>
</evidence>
<reference evidence="15 16" key="1">
    <citation type="submission" date="2015-07" db="EMBL/GenBank/DDBJ databases">
        <title>Genome sequence of Levilinea saccharolytica DSM 16555.</title>
        <authorList>
            <person name="Hemp J."/>
            <person name="Ward L.M."/>
            <person name="Pace L.A."/>
            <person name="Fischer W.W."/>
        </authorList>
    </citation>
    <scope>NUCLEOTIDE SEQUENCE [LARGE SCALE GENOMIC DNA]</scope>
    <source>
        <strain evidence="15 16">KIBI-1</strain>
    </source>
</reference>
<name>A0A0P6XX24_9CHLR</name>
<keyword evidence="8" id="KW-0368">Histidine biosynthesis</keyword>
<evidence type="ECO:0000256" key="9">
    <source>
        <dbReference type="PIRNR" id="PIRNR000099"/>
    </source>
</evidence>
<dbReference type="STRING" id="229921.ADN01_15315"/>
<dbReference type="GO" id="GO:0000105">
    <property type="term" value="P:L-histidine biosynthetic process"/>
    <property type="evidence" value="ECO:0007669"/>
    <property type="project" value="UniProtKB-UniRule"/>
</dbReference>
<dbReference type="PROSITE" id="PS00611">
    <property type="entry name" value="HISOL_DEHYDROGENASE"/>
    <property type="match status" value="1"/>
</dbReference>
<keyword evidence="5 8" id="KW-0862">Zinc</keyword>
<comment type="function">
    <text evidence="1 8">Catalyzes the sequential NAD-dependent oxidations of L-histidinol to L-histidinaldehyde and then to L-histidine.</text>
</comment>
<evidence type="ECO:0000256" key="4">
    <source>
        <dbReference type="ARBA" id="ARBA00022723"/>
    </source>
</evidence>
<organism evidence="15 16">
    <name type="scientific">Levilinea saccharolytica</name>
    <dbReference type="NCBI Taxonomy" id="229921"/>
    <lineage>
        <taxon>Bacteria</taxon>
        <taxon>Bacillati</taxon>
        <taxon>Chloroflexota</taxon>
        <taxon>Anaerolineae</taxon>
        <taxon>Anaerolineales</taxon>
        <taxon>Anaerolineaceae</taxon>
        <taxon>Levilinea</taxon>
    </lineage>
</organism>
<feature type="binding site" evidence="8 12">
    <location>
        <position position="434"/>
    </location>
    <ligand>
        <name>substrate</name>
    </ligand>
</feature>
<dbReference type="InterPro" id="IPR012131">
    <property type="entry name" value="Hstdl_DH"/>
</dbReference>
<dbReference type="GO" id="GO:0004399">
    <property type="term" value="F:histidinol dehydrogenase activity"/>
    <property type="evidence" value="ECO:0007669"/>
    <property type="project" value="UniProtKB-UniRule"/>
</dbReference>
<dbReference type="SUPFAM" id="SSF53720">
    <property type="entry name" value="ALDH-like"/>
    <property type="match status" value="1"/>
</dbReference>
<comment type="cofactor">
    <cofactor evidence="8 13">
        <name>Zn(2+)</name>
        <dbReference type="ChEBI" id="CHEBI:29105"/>
    </cofactor>
    <text evidence="8 13">Binds 1 zinc ion per subunit.</text>
</comment>
<evidence type="ECO:0000256" key="13">
    <source>
        <dbReference type="PIRSR" id="PIRSR000099-4"/>
    </source>
</evidence>
<evidence type="ECO:0000256" key="3">
    <source>
        <dbReference type="ARBA" id="ARBA00012965"/>
    </source>
</evidence>
<dbReference type="HAMAP" id="MF_01024">
    <property type="entry name" value="HisD"/>
    <property type="match status" value="1"/>
</dbReference>
<feature type="binding site" evidence="8 12">
    <location>
        <position position="251"/>
    </location>
    <ligand>
        <name>substrate</name>
    </ligand>
</feature>